<dbReference type="CDD" id="cd06854">
    <property type="entry name" value="GT_WbpL_WbcO_like"/>
    <property type="match status" value="1"/>
</dbReference>
<keyword evidence="7" id="KW-0460">Magnesium</keyword>
<keyword evidence="3" id="KW-0808">Transferase</keyword>
<dbReference type="InterPro" id="IPR000715">
    <property type="entry name" value="Glycosyl_transferase_4"/>
</dbReference>
<feature type="transmembrane region" description="Helical" evidence="8">
    <location>
        <begin position="71"/>
        <end position="88"/>
    </location>
</feature>
<feature type="transmembrane region" description="Helical" evidence="8">
    <location>
        <begin position="100"/>
        <end position="116"/>
    </location>
</feature>
<feature type="transmembrane region" description="Helical" evidence="8">
    <location>
        <begin position="278"/>
        <end position="305"/>
    </location>
</feature>
<comment type="caution">
    <text evidence="9">The sequence shown here is derived from an EMBL/GenBank/DDBJ whole genome shotgun (WGS) entry which is preliminary data.</text>
</comment>
<feature type="transmembrane region" description="Helical" evidence="8">
    <location>
        <begin position="122"/>
        <end position="145"/>
    </location>
</feature>
<protein>
    <submittedName>
        <fullName evidence="9">Glycosyltransferase family 4 protein</fullName>
    </submittedName>
</protein>
<keyword evidence="6 8" id="KW-0472">Membrane</keyword>
<dbReference type="RefSeq" id="WP_279649148.1">
    <property type="nucleotide sequence ID" value="NZ_JAOCDG010000007.1"/>
</dbReference>
<feature type="transmembrane region" description="Helical" evidence="8">
    <location>
        <begin position="234"/>
        <end position="257"/>
    </location>
</feature>
<dbReference type="GO" id="GO:0016780">
    <property type="term" value="F:phosphotransferase activity, for other substituted phosphate groups"/>
    <property type="evidence" value="ECO:0007669"/>
    <property type="project" value="UniProtKB-ARBA"/>
</dbReference>
<dbReference type="Pfam" id="PF00953">
    <property type="entry name" value="Glycos_transf_4"/>
    <property type="match status" value="1"/>
</dbReference>
<organism evidence="9 10">
    <name type="scientific">Stutzerimonas stutzeri</name>
    <name type="common">Pseudomonas stutzeri</name>
    <dbReference type="NCBI Taxonomy" id="316"/>
    <lineage>
        <taxon>Bacteria</taxon>
        <taxon>Pseudomonadati</taxon>
        <taxon>Pseudomonadota</taxon>
        <taxon>Gammaproteobacteria</taxon>
        <taxon>Pseudomonadales</taxon>
        <taxon>Pseudomonadaceae</taxon>
        <taxon>Stutzerimonas</taxon>
    </lineage>
</organism>
<dbReference type="Proteomes" id="UP001161139">
    <property type="component" value="Unassembled WGS sequence"/>
</dbReference>
<feature type="transmembrane region" description="Helical" evidence="8">
    <location>
        <begin position="45"/>
        <end position="65"/>
    </location>
</feature>
<evidence type="ECO:0000256" key="6">
    <source>
        <dbReference type="ARBA" id="ARBA00023136"/>
    </source>
</evidence>
<evidence type="ECO:0000256" key="7">
    <source>
        <dbReference type="PIRSR" id="PIRSR600715-1"/>
    </source>
</evidence>
<keyword evidence="5 8" id="KW-1133">Transmembrane helix</keyword>
<gene>
    <name evidence="9" type="ORF">N5D09_05825</name>
</gene>
<evidence type="ECO:0000313" key="10">
    <source>
        <dbReference type="Proteomes" id="UP001161139"/>
    </source>
</evidence>
<feature type="transmembrane region" description="Helical" evidence="8">
    <location>
        <begin position="210"/>
        <end position="228"/>
    </location>
</feature>
<evidence type="ECO:0000256" key="5">
    <source>
        <dbReference type="ARBA" id="ARBA00022989"/>
    </source>
</evidence>
<evidence type="ECO:0000256" key="2">
    <source>
        <dbReference type="ARBA" id="ARBA00022475"/>
    </source>
</evidence>
<comment type="subcellular location">
    <subcellularLocation>
        <location evidence="1">Cell membrane</location>
        <topology evidence="1">Multi-pass membrane protein</topology>
    </subcellularLocation>
</comment>
<dbReference type="GO" id="GO:0005886">
    <property type="term" value="C:plasma membrane"/>
    <property type="evidence" value="ECO:0007669"/>
    <property type="project" value="UniProtKB-SubCell"/>
</dbReference>
<proteinExistence type="predicted"/>
<comment type="cofactor">
    <cofactor evidence="7">
        <name>Mg(2+)</name>
        <dbReference type="ChEBI" id="CHEBI:18420"/>
    </cofactor>
</comment>
<reference evidence="9" key="1">
    <citation type="submission" date="2022-09" db="EMBL/GenBank/DDBJ databases">
        <title>Intensive care unit water sources are persistently colonized with multi-drug resistant bacteria and are the site of extensive horizontal gene transfer of antibiotic resistance genes.</title>
        <authorList>
            <person name="Diorio-Toth L."/>
        </authorList>
    </citation>
    <scope>NUCLEOTIDE SEQUENCE</scope>
    <source>
        <strain evidence="9">GD03864</strain>
    </source>
</reference>
<feature type="transmembrane region" description="Helical" evidence="8">
    <location>
        <begin position="157"/>
        <end position="176"/>
    </location>
</feature>
<evidence type="ECO:0000256" key="4">
    <source>
        <dbReference type="ARBA" id="ARBA00022692"/>
    </source>
</evidence>
<evidence type="ECO:0000256" key="8">
    <source>
        <dbReference type="SAM" id="Phobius"/>
    </source>
</evidence>
<evidence type="ECO:0000256" key="3">
    <source>
        <dbReference type="ARBA" id="ARBA00022679"/>
    </source>
</evidence>
<feature type="transmembrane region" description="Helical" evidence="8">
    <location>
        <begin position="6"/>
        <end position="24"/>
    </location>
</feature>
<keyword evidence="4 8" id="KW-0812">Transmembrane</keyword>
<keyword evidence="2" id="KW-1003">Cell membrane</keyword>
<keyword evidence="7" id="KW-0479">Metal-binding</keyword>
<evidence type="ECO:0000256" key="1">
    <source>
        <dbReference type="ARBA" id="ARBA00004651"/>
    </source>
</evidence>
<accession>A0ABD4XXJ8</accession>
<dbReference type="AlphaFoldDB" id="A0ABD4XXJ8"/>
<feature type="binding site" evidence="7">
    <location>
        <position position="209"/>
    </location>
    <ligand>
        <name>Mg(2+)</name>
        <dbReference type="ChEBI" id="CHEBI:18420"/>
    </ligand>
</feature>
<dbReference type="PANTHER" id="PTHR22926">
    <property type="entry name" value="PHOSPHO-N-ACETYLMURAMOYL-PENTAPEPTIDE-TRANSFERASE"/>
    <property type="match status" value="1"/>
</dbReference>
<name>A0ABD4XXJ8_STUST</name>
<evidence type="ECO:0000313" key="9">
    <source>
        <dbReference type="EMBL" id="MDH0687601.1"/>
    </source>
</evidence>
<dbReference type="PANTHER" id="PTHR22926:SF3">
    <property type="entry name" value="UNDECAPRENYL-PHOSPHATE ALPHA-N-ACETYLGLUCOSAMINYL 1-PHOSPHATE TRANSFERASE"/>
    <property type="match status" value="1"/>
</dbReference>
<dbReference type="EMBL" id="JAOCDG010000007">
    <property type="protein sequence ID" value="MDH0687601.1"/>
    <property type="molecule type" value="Genomic_DNA"/>
</dbReference>
<feature type="transmembrane region" description="Helical" evidence="8">
    <location>
        <begin position="311"/>
        <end position="330"/>
    </location>
</feature>
<sequence length="340" mass="36654">MYWLLPLVFVASYSMTWGVRRYALHRNLVDVPNLRSSHTVPTPRAGGVAIVLSLLLALPVTAWLGLVPLDVAWSIGGAGLGVAVIGFLDDHGHIPARWRLCGHFLAAAWALFWTGGLPSLDWFGVTVQLGWIGHVLAAVWLVWHLNLYNFMDGIDGLASIEALSVCLGAALIYVLLGFSAHSLVPVLLAAAVGGFLVWNFPPASIFMGDAGSGFLGVVIGALTIQAAWLSPKFLWCWCILLGVFIVDATWTLIRRLLRGVKVYEAHRSHAYQIASRRLGAHLPVTLVVLVVNLLWLLPIALAVAFDWIDGLGGLVLAYAPLIWVVVWLNAGGPEQTGVGG</sequence>
<feature type="transmembrane region" description="Helical" evidence="8">
    <location>
        <begin position="182"/>
        <end position="198"/>
    </location>
</feature>
<feature type="binding site" evidence="7">
    <location>
        <position position="149"/>
    </location>
    <ligand>
        <name>Mg(2+)</name>
        <dbReference type="ChEBI" id="CHEBI:18420"/>
    </ligand>
</feature>